<dbReference type="CDD" id="cd12797">
    <property type="entry name" value="M23_peptidase"/>
    <property type="match status" value="1"/>
</dbReference>
<accession>A0A4R6YRN9</accession>
<dbReference type="Proteomes" id="UP000295293">
    <property type="component" value="Unassembled WGS sequence"/>
</dbReference>
<dbReference type="SUPFAM" id="SSF51261">
    <property type="entry name" value="Duplicated hybrid motif"/>
    <property type="match status" value="1"/>
</dbReference>
<dbReference type="Gene3D" id="2.70.70.10">
    <property type="entry name" value="Glucose Permease (Domain IIA)"/>
    <property type="match status" value="1"/>
</dbReference>
<comment type="caution">
    <text evidence="3">The sequence shown here is derived from an EMBL/GenBank/DDBJ whole genome shotgun (WGS) entry which is preliminary data.</text>
</comment>
<sequence length="297" mass="31466">MRPVVSPVLRAQVRGAALLALPLLLAHGTALAAAPAPAKPQPTPSAAATALPSRVQQGQLVAAQTEPGSEVSVGERQSRVGADGRYVFGIERDASAQLQVVIRKPGGKTERHTLEVTQRQYKIEKVNGLPQHTVTPDPELAKRIAEQQARVSQARERDDDRNDYLAGFQRPVQGRISGVYGSQRIDNGVPKSPHYGLDIAVPTGTPVKAPAAGIVSFAASDLILTGGTVLIDHGHGLSSSFLHLSRIDVKAGDKVTRGQVFAAAGATGRASGPHVHWGFNWFDVRLDPELLTPAATR</sequence>
<dbReference type="FunFam" id="2.70.70.10:FF:000019">
    <property type="entry name" value="M23 family peptidase"/>
    <property type="match status" value="1"/>
</dbReference>
<feature type="domain" description="M23ase beta-sheet core" evidence="2">
    <location>
        <begin position="193"/>
        <end position="288"/>
    </location>
</feature>
<evidence type="ECO:0000313" key="3">
    <source>
        <dbReference type="EMBL" id="TDR40787.1"/>
    </source>
</evidence>
<feature type="signal peptide" evidence="1">
    <location>
        <begin position="1"/>
        <end position="32"/>
    </location>
</feature>
<reference evidence="3 4" key="1">
    <citation type="submission" date="2019-03" db="EMBL/GenBank/DDBJ databases">
        <title>Genomic Encyclopedia of Type Strains, Phase IV (KMG-IV): sequencing the most valuable type-strain genomes for metagenomic binning, comparative biology and taxonomic classification.</title>
        <authorList>
            <person name="Goeker M."/>
        </authorList>
    </citation>
    <scope>NUCLEOTIDE SEQUENCE [LARGE SCALE GENOMIC DNA]</scope>
    <source>
        <strain evidence="3 4">DSM 21667</strain>
    </source>
</reference>
<dbReference type="GO" id="GO:0004222">
    <property type="term" value="F:metalloendopeptidase activity"/>
    <property type="evidence" value="ECO:0007669"/>
    <property type="project" value="TreeGrafter"/>
</dbReference>
<dbReference type="AlphaFoldDB" id="A0A4R6YRN9"/>
<gene>
    <name evidence="3" type="ORF">DFR29_112101</name>
</gene>
<dbReference type="OrthoDB" id="9815245at2"/>
<evidence type="ECO:0000259" key="2">
    <source>
        <dbReference type="Pfam" id="PF01551"/>
    </source>
</evidence>
<evidence type="ECO:0000256" key="1">
    <source>
        <dbReference type="SAM" id="SignalP"/>
    </source>
</evidence>
<dbReference type="InterPro" id="IPR011055">
    <property type="entry name" value="Dup_hybrid_motif"/>
</dbReference>
<organism evidence="3 4">
    <name type="scientific">Tahibacter aquaticus</name>
    <dbReference type="NCBI Taxonomy" id="520092"/>
    <lineage>
        <taxon>Bacteria</taxon>
        <taxon>Pseudomonadati</taxon>
        <taxon>Pseudomonadota</taxon>
        <taxon>Gammaproteobacteria</taxon>
        <taxon>Lysobacterales</taxon>
        <taxon>Rhodanobacteraceae</taxon>
        <taxon>Tahibacter</taxon>
    </lineage>
</organism>
<keyword evidence="4" id="KW-1185">Reference proteome</keyword>
<dbReference type="EMBL" id="SNZH01000012">
    <property type="protein sequence ID" value="TDR40787.1"/>
    <property type="molecule type" value="Genomic_DNA"/>
</dbReference>
<protein>
    <submittedName>
        <fullName evidence="3">Peptidase M23-like protein</fullName>
    </submittedName>
</protein>
<dbReference type="InterPro" id="IPR050570">
    <property type="entry name" value="Cell_wall_metabolism_enzyme"/>
</dbReference>
<dbReference type="PANTHER" id="PTHR21666">
    <property type="entry name" value="PEPTIDASE-RELATED"/>
    <property type="match status" value="1"/>
</dbReference>
<proteinExistence type="predicted"/>
<keyword evidence="1" id="KW-0732">Signal</keyword>
<name>A0A4R6YRN9_9GAMM</name>
<dbReference type="InterPro" id="IPR016047">
    <property type="entry name" value="M23ase_b-sheet_dom"/>
</dbReference>
<evidence type="ECO:0000313" key="4">
    <source>
        <dbReference type="Proteomes" id="UP000295293"/>
    </source>
</evidence>
<dbReference type="Pfam" id="PF01551">
    <property type="entry name" value="Peptidase_M23"/>
    <property type="match status" value="1"/>
</dbReference>
<feature type="chain" id="PRO_5020719589" evidence="1">
    <location>
        <begin position="33"/>
        <end position="297"/>
    </location>
</feature>
<dbReference type="PANTHER" id="PTHR21666:SF285">
    <property type="entry name" value="M23 FAMILY METALLOPEPTIDASE"/>
    <property type="match status" value="1"/>
</dbReference>